<sequence length="431" mass="45429">MESIEKSAMRKILLRVVVVMGIFYITNLLDRLNVGYAALAMNDDLGLSPKQFGFGAGIFFVGYLMAEIPSNLLMLRFGSRLWIARIMISWGVISGATAFVSDPVSFYIVRFLLGLAEAGFLPGAMLYLATWVPARHRSKAVLLFFALGQFAGLGGPLVSAWILGGNGFAGLANWQALFVIEAVPTIVLGVAALWLLAETPRDARWLTEDERVWLEGELATDSRRVAAHGLHGLWDGVRDWKVWALFLSKFANGLAVFTVALWLPQIASENTGLSVRAVGWVVAAPALIVIPSMWFIGNWSDRSGNRTIHTALALGLCALFAGGAALHASPIVSLALICGAAITATVATGISWAIAPTFLRGKAAAGGFAIVNAGGITAGFVGGSVVGWLRQETGAYDAGLYLVAGACVIGALAVLSLTRAAADGSQGPAKP</sequence>
<feature type="transmembrane region" description="Helical" evidence="6">
    <location>
        <begin position="334"/>
        <end position="355"/>
    </location>
</feature>
<organism evidence="8 9">
    <name type="scientific">Sphingomonas naphthae</name>
    <dbReference type="NCBI Taxonomy" id="1813468"/>
    <lineage>
        <taxon>Bacteria</taxon>
        <taxon>Pseudomonadati</taxon>
        <taxon>Pseudomonadota</taxon>
        <taxon>Alphaproteobacteria</taxon>
        <taxon>Sphingomonadales</taxon>
        <taxon>Sphingomonadaceae</taxon>
        <taxon>Sphingomonas</taxon>
    </lineage>
</organism>
<feature type="transmembrane region" description="Helical" evidence="6">
    <location>
        <begin position="308"/>
        <end position="328"/>
    </location>
</feature>
<evidence type="ECO:0000259" key="7">
    <source>
        <dbReference type="PROSITE" id="PS50850"/>
    </source>
</evidence>
<feature type="transmembrane region" description="Helical" evidence="6">
    <location>
        <begin position="401"/>
        <end position="422"/>
    </location>
</feature>
<dbReference type="RefSeq" id="WP_273688294.1">
    <property type="nucleotide sequence ID" value="NZ_CP117411.1"/>
</dbReference>
<dbReference type="Proteomes" id="UP001220395">
    <property type="component" value="Chromosome"/>
</dbReference>
<dbReference type="InterPro" id="IPR020846">
    <property type="entry name" value="MFS_dom"/>
</dbReference>
<name>A0ABY7TKM6_9SPHN</name>
<dbReference type="PANTHER" id="PTHR43791:SF36">
    <property type="entry name" value="TRANSPORTER, PUTATIVE (AFU_ORTHOLOGUE AFUA_6G08340)-RELATED"/>
    <property type="match status" value="1"/>
</dbReference>
<feature type="transmembrane region" description="Helical" evidence="6">
    <location>
        <begin position="367"/>
        <end position="389"/>
    </location>
</feature>
<evidence type="ECO:0000256" key="2">
    <source>
        <dbReference type="ARBA" id="ARBA00022448"/>
    </source>
</evidence>
<dbReference type="Gene3D" id="1.20.1250.20">
    <property type="entry name" value="MFS general substrate transporter like domains"/>
    <property type="match status" value="2"/>
</dbReference>
<evidence type="ECO:0000313" key="8">
    <source>
        <dbReference type="EMBL" id="WCT73788.1"/>
    </source>
</evidence>
<comment type="subcellular location">
    <subcellularLocation>
        <location evidence="1">Membrane</location>
        <topology evidence="1">Multi-pass membrane protein</topology>
    </subcellularLocation>
</comment>
<reference evidence="8 9" key="1">
    <citation type="submission" date="2023-02" db="EMBL/GenBank/DDBJ databases">
        <title>Genome sequence of Sphingomonas naphthae.</title>
        <authorList>
            <person name="Kim S."/>
            <person name="Heo J."/>
            <person name="Kwon S.-W."/>
        </authorList>
    </citation>
    <scope>NUCLEOTIDE SEQUENCE [LARGE SCALE GENOMIC DNA]</scope>
    <source>
        <strain evidence="8 9">KACC 18716</strain>
    </source>
</reference>
<dbReference type="InterPro" id="IPR036259">
    <property type="entry name" value="MFS_trans_sf"/>
</dbReference>
<keyword evidence="4 6" id="KW-1133">Transmembrane helix</keyword>
<evidence type="ECO:0000256" key="1">
    <source>
        <dbReference type="ARBA" id="ARBA00004141"/>
    </source>
</evidence>
<feature type="transmembrane region" description="Helical" evidence="6">
    <location>
        <begin position="52"/>
        <end position="75"/>
    </location>
</feature>
<dbReference type="EMBL" id="CP117411">
    <property type="protein sequence ID" value="WCT73788.1"/>
    <property type="molecule type" value="Genomic_DNA"/>
</dbReference>
<evidence type="ECO:0000256" key="4">
    <source>
        <dbReference type="ARBA" id="ARBA00022989"/>
    </source>
</evidence>
<feature type="domain" description="Major facilitator superfamily (MFS) profile" evidence="7">
    <location>
        <begin position="16"/>
        <end position="422"/>
    </location>
</feature>
<keyword evidence="3 6" id="KW-0812">Transmembrane</keyword>
<feature type="transmembrane region" description="Helical" evidence="6">
    <location>
        <begin position="12"/>
        <end position="32"/>
    </location>
</feature>
<dbReference type="PANTHER" id="PTHR43791">
    <property type="entry name" value="PERMEASE-RELATED"/>
    <property type="match status" value="1"/>
</dbReference>
<feature type="transmembrane region" description="Helical" evidence="6">
    <location>
        <begin position="107"/>
        <end position="129"/>
    </location>
</feature>
<dbReference type="CDD" id="cd17319">
    <property type="entry name" value="MFS_ExuT_GudP_like"/>
    <property type="match status" value="1"/>
</dbReference>
<proteinExistence type="predicted"/>
<feature type="transmembrane region" description="Helical" evidence="6">
    <location>
        <begin position="275"/>
        <end position="296"/>
    </location>
</feature>
<dbReference type="Pfam" id="PF07690">
    <property type="entry name" value="MFS_1"/>
    <property type="match status" value="2"/>
</dbReference>
<feature type="transmembrane region" description="Helical" evidence="6">
    <location>
        <begin position="141"/>
        <end position="164"/>
    </location>
</feature>
<evidence type="ECO:0000256" key="6">
    <source>
        <dbReference type="SAM" id="Phobius"/>
    </source>
</evidence>
<gene>
    <name evidence="8" type="ORF">PQ455_00715</name>
</gene>
<evidence type="ECO:0000256" key="3">
    <source>
        <dbReference type="ARBA" id="ARBA00022692"/>
    </source>
</evidence>
<feature type="transmembrane region" description="Helical" evidence="6">
    <location>
        <begin position="176"/>
        <end position="197"/>
    </location>
</feature>
<accession>A0ABY7TKM6</accession>
<keyword evidence="5 6" id="KW-0472">Membrane</keyword>
<evidence type="ECO:0000256" key="5">
    <source>
        <dbReference type="ARBA" id="ARBA00023136"/>
    </source>
</evidence>
<evidence type="ECO:0000313" key="9">
    <source>
        <dbReference type="Proteomes" id="UP001220395"/>
    </source>
</evidence>
<protein>
    <submittedName>
        <fullName evidence="8">MFS transporter</fullName>
    </submittedName>
</protein>
<feature type="transmembrane region" description="Helical" evidence="6">
    <location>
        <begin position="242"/>
        <end position="263"/>
    </location>
</feature>
<dbReference type="SUPFAM" id="SSF103473">
    <property type="entry name" value="MFS general substrate transporter"/>
    <property type="match status" value="1"/>
</dbReference>
<dbReference type="InterPro" id="IPR011701">
    <property type="entry name" value="MFS"/>
</dbReference>
<dbReference type="PROSITE" id="PS50850">
    <property type="entry name" value="MFS"/>
    <property type="match status" value="1"/>
</dbReference>
<keyword evidence="2" id="KW-0813">Transport</keyword>
<feature type="transmembrane region" description="Helical" evidence="6">
    <location>
        <begin position="82"/>
        <end position="101"/>
    </location>
</feature>
<keyword evidence="9" id="KW-1185">Reference proteome</keyword>